<keyword evidence="18" id="KW-1185">Reference proteome</keyword>
<feature type="binding site" evidence="16">
    <location>
        <begin position="40"/>
        <end position="42"/>
    </location>
    <ligand>
        <name>GTP</name>
        <dbReference type="ChEBI" id="CHEBI:37565"/>
    </ligand>
</feature>
<feature type="binding site" evidence="16">
    <location>
        <begin position="8"/>
        <end position="15"/>
    </location>
    <ligand>
        <name>GTP</name>
        <dbReference type="ChEBI" id="CHEBI:37565"/>
    </ligand>
</feature>
<evidence type="ECO:0000256" key="1">
    <source>
        <dbReference type="ARBA" id="ARBA00000312"/>
    </source>
</evidence>
<dbReference type="GO" id="GO:0005525">
    <property type="term" value="F:GTP binding"/>
    <property type="evidence" value="ECO:0007669"/>
    <property type="project" value="UniProtKB-UniRule"/>
</dbReference>
<dbReference type="PANTHER" id="PTHR34848">
    <property type="match status" value="1"/>
</dbReference>
<comment type="pathway">
    <text evidence="6 14">Cofactor biosynthesis; adenosylcobalamin biosynthesis; adenosylcobalamin from cob(II)yrinate a,c-diamide: step 5/7.</text>
</comment>
<dbReference type="EMBL" id="JAJHVV010000011">
    <property type="protein sequence ID" value="MCK6264930.1"/>
    <property type="molecule type" value="Genomic_DNA"/>
</dbReference>
<dbReference type="NCBIfam" id="NF004469">
    <property type="entry name" value="PRK05800.1"/>
    <property type="match status" value="1"/>
</dbReference>
<evidence type="ECO:0000313" key="18">
    <source>
        <dbReference type="Proteomes" id="UP001139559"/>
    </source>
</evidence>
<evidence type="ECO:0000256" key="5">
    <source>
        <dbReference type="ARBA" id="ARBA00004692"/>
    </source>
</evidence>
<evidence type="ECO:0000256" key="3">
    <source>
        <dbReference type="ARBA" id="ARBA00001522"/>
    </source>
</evidence>
<evidence type="ECO:0000256" key="14">
    <source>
        <dbReference type="PIRNR" id="PIRNR006135"/>
    </source>
</evidence>
<evidence type="ECO:0000256" key="4">
    <source>
        <dbReference type="ARBA" id="ARBA00003889"/>
    </source>
</evidence>
<dbReference type="EC" id="2.7.7.62" evidence="14"/>
<evidence type="ECO:0000256" key="8">
    <source>
        <dbReference type="ARBA" id="ARBA00022573"/>
    </source>
</evidence>
<keyword evidence="13 14" id="KW-0342">GTP-binding</keyword>
<protein>
    <recommendedName>
        <fullName evidence="14">Bifunctional adenosylcobalamin biosynthesis protein</fullName>
        <ecNumber evidence="14">2.7.1.156</ecNumber>
        <ecNumber evidence="14">2.7.7.62</ecNumber>
    </recommendedName>
</protein>
<dbReference type="PIRSF" id="PIRSF006135">
    <property type="entry name" value="CobU"/>
    <property type="match status" value="1"/>
</dbReference>
<evidence type="ECO:0000256" key="6">
    <source>
        <dbReference type="ARBA" id="ARBA00005159"/>
    </source>
</evidence>
<evidence type="ECO:0000256" key="9">
    <source>
        <dbReference type="ARBA" id="ARBA00022679"/>
    </source>
</evidence>
<evidence type="ECO:0000256" key="2">
    <source>
        <dbReference type="ARBA" id="ARBA00000711"/>
    </source>
</evidence>
<evidence type="ECO:0000256" key="15">
    <source>
        <dbReference type="PIRSR" id="PIRSR006135-1"/>
    </source>
</evidence>
<dbReference type="Pfam" id="PF02283">
    <property type="entry name" value="CobU"/>
    <property type="match status" value="1"/>
</dbReference>
<dbReference type="GO" id="GO:0043752">
    <property type="term" value="F:adenosylcobinamide kinase activity"/>
    <property type="evidence" value="ECO:0007669"/>
    <property type="project" value="UniProtKB-EC"/>
</dbReference>
<accession>A0A9X1XMB2</accession>
<dbReference type="GO" id="GO:0005524">
    <property type="term" value="F:ATP binding"/>
    <property type="evidence" value="ECO:0007669"/>
    <property type="project" value="UniProtKB-UniRule"/>
</dbReference>
<evidence type="ECO:0000256" key="7">
    <source>
        <dbReference type="ARBA" id="ARBA00007490"/>
    </source>
</evidence>
<dbReference type="PANTHER" id="PTHR34848:SF1">
    <property type="entry name" value="BIFUNCTIONAL ADENOSYLCOBALAMIN BIOSYNTHESIS PROTEIN COBU"/>
    <property type="match status" value="1"/>
</dbReference>
<evidence type="ECO:0000256" key="11">
    <source>
        <dbReference type="ARBA" id="ARBA00022777"/>
    </source>
</evidence>
<dbReference type="GO" id="GO:0008820">
    <property type="term" value="F:cobinamide phosphate guanylyltransferase activity"/>
    <property type="evidence" value="ECO:0007669"/>
    <property type="project" value="UniProtKB-UniRule"/>
</dbReference>
<reference evidence="17" key="1">
    <citation type="submission" date="2021-11" db="EMBL/GenBank/DDBJ databases">
        <title>Vibrio ZSDE26 sp. nov. and Vibrio ZSDZ34 sp. nov., isolated from coastal seawater in Qingdao.</title>
        <authorList>
            <person name="Zhang P."/>
        </authorList>
    </citation>
    <scope>NUCLEOTIDE SEQUENCE</scope>
    <source>
        <strain evidence="17">ZSDE26</strain>
    </source>
</reference>
<dbReference type="CDD" id="cd00544">
    <property type="entry name" value="CobU"/>
    <property type="match status" value="1"/>
</dbReference>
<comment type="catalytic activity">
    <reaction evidence="1 14">
        <text>adenosylcob(III)inamide + ATP = adenosylcob(III)inamide phosphate + ADP + H(+)</text>
        <dbReference type="Rhea" id="RHEA:15769"/>
        <dbReference type="ChEBI" id="CHEBI:2480"/>
        <dbReference type="ChEBI" id="CHEBI:15378"/>
        <dbReference type="ChEBI" id="CHEBI:30616"/>
        <dbReference type="ChEBI" id="CHEBI:58502"/>
        <dbReference type="ChEBI" id="CHEBI:456216"/>
        <dbReference type="EC" id="2.7.1.156"/>
    </reaction>
</comment>
<dbReference type="AlphaFoldDB" id="A0A9X1XMB2"/>
<dbReference type="GO" id="GO:0009236">
    <property type="term" value="P:cobalamin biosynthetic process"/>
    <property type="evidence" value="ECO:0007669"/>
    <property type="project" value="UniProtKB-UniRule"/>
</dbReference>
<comment type="catalytic activity">
    <reaction evidence="2 14">
        <text>adenosylcob(III)inamide phosphate + GTP + H(+) = adenosylcob(III)inamide-GDP + diphosphate</text>
        <dbReference type="Rhea" id="RHEA:22712"/>
        <dbReference type="ChEBI" id="CHEBI:15378"/>
        <dbReference type="ChEBI" id="CHEBI:33019"/>
        <dbReference type="ChEBI" id="CHEBI:37565"/>
        <dbReference type="ChEBI" id="CHEBI:58502"/>
        <dbReference type="ChEBI" id="CHEBI:60487"/>
        <dbReference type="EC" id="2.7.7.62"/>
    </reaction>
</comment>
<evidence type="ECO:0000256" key="16">
    <source>
        <dbReference type="PIRSR" id="PIRSR006135-2"/>
    </source>
</evidence>
<name>A0A9X1XMB2_9VIBR</name>
<comment type="catalytic activity">
    <reaction evidence="3">
        <text>adenosylcob(III)inamide + GTP = adenosylcob(III)inamide phosphate + GDP + H(+)</text>
        <dbReference type="Rhea" id="RHEA:15765"/>
        <dbReference type="ChEBI" id="CHEBI:2480"/>
        <dbReference type="ChEBI" id="CHEBI:15378"/>
        <dbReference type="ChEBI" id="CHEBI:37565"/>
        <dbReference type="ChEBI" id="CHEBI:58189"/>
        <dbReference type="ChEBI" id="CHEBI:58502"/>
        <dbReference type="EC" id="2.7.1.156"/>
    </reaction>
</comment>
<dbReference type="SUPFAM" id="SSF52540">
    <property type="entry name" value="P-loop containing nucleoside triphosphate hydrolases"/>
    <property type="match status" value="1"/>
</dbReference>
<evidence type="ECO:0000256" key="10">
    <source>
        <dbReference type="ARBA" id="ARBA00022741"/>
    </source>
</evidence>
<dbReference type="Gene3D" id="3.40.50.300">
    <property type="entry name" value="P-loop containing nucleotide triphosphate hydrolases"/>
    <property type="match status" value="1"/>
</dbReference>
<keyword evidence="17" id="KW-0548">Nucleotidyltransferase</keyword>
<keyword evidence="11 14" id="KW-0418">Kinase</keyword>
<keyword evidence="8 14" id="KW-0169">Cobalamin biosynthesis</keyword>
<evidence type="ECO:0000256" key="12">
    <source>
        <dbReference type="ARBA" id="ARBA00022840"/>
    </source>
</evidence>
<feature type="active site" description="GMP-histidine intermediate" evidence="15">
    <location>
        <position position="56"/>
    </location>
</feature>
<comment type="similarity">
    <text evidence="7 14">Belongs to the CobU/CobP family.</text>
</comment>
<dbReference type="Proteomes" id="UP001139559">
    <property type="component" value="Unassembled WGS sequence"/>
</dbReference>
<evidence type="ECO:0000313" key="17">
    <source>
        <dbReference type="EMBL" id="MCK6264930.1"/>
    </source>
</evidence>
<keyword evidence="12 14" id="KW-0067">ATP-binding</keyword>
<keyword evidence="9 14" id="KW-0808">Transferase</keyword>
<keyword evidence="10 14" id="KW-0547">Nucleotide-binding</keyword>
<feature type="binding site" evidence="16">
    <location>
        <position position="89"/>
    </location>
    <ligand>
        <name>GTP</name>
        <dbReference type="ChEBI" id="CHEBI:37565"/>
    </ligand>
</feature>
<feature type="binding site" evidence="16">
    <location>
        <begin position="57"/>
        <end position="60"/>
    </location>
    <ligand>
        <name>GTP</name>
        <dbReference type="ChEBI" id="CHEBI:37565"/>
    </ligand>
</feature>
<dbReference type="EC" id="2.7.1.156" evidence="14"/>
<dbReference type="InterPro" id="IPR027417">
    <property type="entry name" value="P-loop_NTPase"/>
</dbReference>
<proteinExistence type="inferred from homology"/>
<dbReference type="InterPro" id="IPR003203">
    <property type="entry name" value="CobU/CobP"/>
</dbReference>
<evidence type="ECO:0000256" key="13">
    <source>
        <dbReference type="ARBA" id="ARBA00023134"/>
    </source>
</evidence>
<comment type="pathway">
    <text evidence="5 14">Cofactor biosynthesis; adenosylcobalamin biosynthesis; adenosylcobalamin from cob(II)yrinate a,c-diamide: step 6/7.</text>
</comment>
<dbReference type="RefSeq" id="WP_248010013.1">
    <property type="nucleotide sequence ID" value="NZ_JAJHVV010000011.1"/>
</dbReference>
<feature type="binding site" evidence="16">
    <location>
        <position position="68"/>
    </location>
    <ligand>
        <name>GTP</name>
        <dbReference type="ChEBI" id="CHEBI:37565"/>
    </ligand>
</feature>
<sequence>MSVHLILGGARSGKSSHAERVAKAHYLESQYINKSLHYIATAQAFDDEMTARIKHHKEQRGDQWEEHEVPLALASALKEFGSSDVVLIDCLTLWLNNVIYHLGDNVTDEQIQQHITVLVDALAKTEATVLLVSNEVGLGVVPLGEVSRLFVDHAGWMNQKIATIASKVELIAAGLPLQLKS</sequence>
<comment type="caution">
    <text evidence="17">The sequence shown here is derived from an EMBL/GenBank/DDBJ whole genome shotgun (WGS) entry which is preliminary data.</text>
</comment>
<organism evidence="17 18">
    <name type="scientific">Vibrio amylolyticus</name>
    <dbReference type="NCBI Taxonomy" id="2847292"/>
    <lineage>
        <taxon>Bacteria</taxon>
        <taxon>Pseudomonadati</taxon>
        <taxon>Pseudomonadota</taxon>
        <taxon>Gammaproteobacteria</taxon>
        <taxon>Vibrionales</taxon>
        <taxon>Vibrionaceae</taxon>
        <taxon>Vibrio</taxon>
    </lineage>
</organism>
<comment type="function">
    <text evidence="4 14">Catalyzes ATP-dependent phosphorylation of adenosylcobinamide and addition of GMP to adenosylcobinamide phosphate.</text>
</comment>
<gene>
    <name evidence="17" type="primary">cobU</name>
    <name evidence="17" type="ORF">KP803_16750</name>
</gene>